<gene>
    <name evidence="2" type="ORF">GK047_12270</name>
</gene>
<sequence length="133" mass="14405">MIQWDKSEIITRNAPRDTGPYSQGLIAGPFVFVSGQGPLDPDTGEIVDGTVEEQTILTFKNIEAILAEAGATLQDVVKVTAHLQDINDFDKFSQTYETLFTDSIKPVRTTVGSQLVGIKVEADVIAILARSPV</sequence>
<name>A0A6G3ZXL4_9BACL</name>
<dbReference type="InterPro" id="IPR006175">
    <property type="entry name" value="YjgF/YER057c/UK114"/>
</dbReference>
<dbReference type="SUPFAM" id="SSF55298">
    <property type="entry name" value="YjgF-like"/>
    <property type="match status" value="1"/>
</dbReference>
<protein>
    <submittedName>
        <fullName evidence="2">RidA family protein</fullName>
    </submittedName>
</protein>
<organism evidence="2">
    <name type="scientific">Paenibacillus sp. SYP-B3998</name>
    <dbReference type="NCBI Taxonomy" id="2678564"/>
    <lineage>
        <taxon>Bacteria</taxon>
        <taxon>Bacillati</taxon>
        <taxon>Bacillota</taxon>
        <taxon>Bacilli</taxon>
        <taxon>Bacillales</taxon>
        <taxon>Paenibacillaceae</taxon>
        <taxon>Paenibacillus</taxon>
    </lineage>
</organism>
<dbReference type="GO" id="GO:0019239">
    <property type="term" value="F:deaminase activity"/>
    <property type="evidence" value="ECO:0007669"/>
    <property type="project" value="TreeGrafter"/>
</dbReference>
<accession>A0A6G3ZXL4</accession>
<proteinExistence type="inferred from homology"/>
<reference evidence="2" key="1">
    <citation type="submission" date="2020-02" db="EMBL/GenBank/DDBJ databases">
        <authorList>
            <person name="Shen X.-R."/>
            <person name="Zhang Y.-X."/>
        </authorList>
    </citation>
    <scope>NUCLEOTIDE SEQUENCE</scope>
    <source>
        <strain evidence="2">SYP-B3998</strain>
    </source>
</reference>
<dbReference type="InterPro" id="IPR006056">
    <property type="entry name" value="RidA"/>
</dbReference>
<dbReference type="PANTHER" id="PTHR11803">
    <property type="entry name" value="2-IMINOBUTANOATE/2-IMINOPROPANOATE DEAMINASE RIDA"/>
    <property type="match status" value="1"/>
</dbReference>
<dbReference type="GO" id="GO:0005829">
    <property type="term" value="C:cytosol"/>
    <property type="evidence" value="ECO:0007669"/>
    <property type="project" value="TreeGrafter"/>
</dbReference>
<comment type="similarity">
    <text evidence="1">Belongs to the RutC family.</text>
</comment>
<evidence type="ECO:0000313" key="2">
    <source>
        <dbReference type="EMBL" id="NEW06788.1"/>
    </source>
</evidence>
<dbReference type="Gene3D" id="3.30.1330.40">
    <property type="entry name" value="RutC-like"/>
    <property type="match status" value="1"/>
</dbReference>
<dbReference type="EMBL" id="JAAIKC010000003">
    <property type="protein sequence ID" value="NEW06788.1"/>
    <property type="molecule type" value="Genomic_DNA"/>
</dbReference>
<dbReference type="NCBIfam" id="TIGR00004">
    <property type="entry name" value="Rid family detoxifying hydrolase"/>
    <property type="match status" value="1"/>
</dbReference>
<dbReference type="PANTHER" id="PTHR11803:SF39">
    <property type="entry name" value="2-IMINOBUTANOATE_2-IMINOPROPANOATE DEAMINASE"/>
    <property type="match status" value="1"/>
</dbReference>
<comment type="caution">
    <text evidence="2">The sequence shown here is derived from an EMBL/GenBank/DDBJ whole genome shotgun (WGS) entry which is preliminary data.</text>
</comment>
<dbReference type="InterPro" id="IPR035959">
    <property type="entry name" value="RutC-like_sf"/>
</dbReference>
<evidence type="ECO:0000256" key="1">
    <source>
        <dbReference type="ARBA" id="ARBA00010552"/>
    </source>
</evidence>
<dbReference type="AlphaFoldDB" id="A0A6G3ZXL4"/>
<dbReference type="CDD" id="cd00448">
    <property type="entry name" value="YjgF_YER057c_UK114_family"/>
    <property type="match status" value="1"/>
</dbReference>
<dbReference type="FunFam" id="3.30.1330.40:FF:000001">
    <property type="entry name" value="L-PSP family endoribonuclease"/>
    <property type="match status" value="1"/>
</dbReference>
<dbReference type="Pfam" id="PF01042">
    <property type="entry name" value="Ribonuc_L-PSP"/>
    <property type="match status" value="1"/>
</dbReference>